<dbReference type="Pfam" id="PF13489">
    <property type="entry name" value="Methyltransf_23"/>
    <property type="match status" value="1"/>
</dbReference>
<organism evidence="1 2">
    <name type="scientific">Cutaneotrichosporon spelunceum</name>
    <dbReference type="NCBI Taxonomy" id="1672016"/>
    <lineage>
        <taxon>Eukaryota</taxon>
        <taxon>Fungi</taxon>
        <taxon>Dikarya</taxon>
        <taxon>Basidiomycota</taxon>
        <taxon>Agaricomycotina</taxon>
        <taxon>Tremellomycetes</taxon>
        <taxon>Trichosporonales</taxon>
        <taxon>Trichosporonaceae</taxon>
        <taxon>Cutaneotrichosporon</taxon>
    </lineage>
</organism>
<dbReference type="AlphaFoldDB" id="A0AAD3TSZ9"/>
<dbReference type="EMBL" id="BTCM01000003">
    <property type="protein sequence ID" value="GMK56327.1"/>
    <property type="molecule type" value="Genomic_DNA"/>
</dbReference>
<dbReference type="CDD" id="cd02440">
    <property type="entry name" value="AdoMet_MTases"/>
    <property type="match status" value="1"/>
</dbReference>
<dbReference type="SUPFAM" id="SSF53335">
    <property type="entry name" value="S-adenosyl-L-methionine-dependent methyltransferases"/>
    <property type="match status" value="1"/>
</dbReference>
<proteinExistence type="predicted"/>
<dbReference type="InterPro" id="IPR029063">
    <property type="entry name" value="SAM-dependent_MTases_sf"/>
</dbReference>
<protein>
    <recommendedName>
        <fullName evidence="3">Methyltransferase type 11 domain-containing protein</fullName>
    </recommendedName>
</protein>
<reference evidence="1" key="1">
    <citation type="journal article" date="2023" name="BMC Genomics">
        <title>Chromosome-level genome assemblies of Cutaneotrichosporon spp. (Trichosporonales, Basidiomycota) reveal imbalanced evolution between nucleotide sequences and chromosome synteny.</title>
        <authorList>
            <person name="Kobayashi Y."/>
            <person name="Kayamori A."/>
            <person name="Aoki K."/>
            <person name="Shiwa Y."/>
            <person name="Matsutani M."/>
            <person name="Fujita N."/>
            <person name="Sugita T."/>
            <person name="Iwasaki W."/>
            <person name="Tanaka N."/>
            <person name="Takashima M."/>
        </authorList>
    </citation>
    <scope>NUCLEOTIDE SEQUENCE</scope>
    <source>
        <strain evidence="1">HIS016</strain>
    </source>
</reference>
<evidence type="ECO:0000313" key="2">
    <source>
        <dbReference type="Proteomes" id="UP001222932"/>
    </source>
</evidence>
<comment type="caution">
    <text evidence="1">The sequence shown here is derived from an EMBL/GenBank/DDBJ whole genome shotgun (WGS) entry which is preliminary data.</text>
</comment>
<accession>A0AAD3TSZ9</accession>
<reference evidence="1" key="2">
    <citation type="submission" date="2023-06" db="EMBL/GenBank/DDBJ databases">
        <authorList>
            <person name="Kobayashi Y."/>
            <person name="Kayamori A."/>
            <person name="Aoki K."/>
            <person name="Shiwa Y."/>
            <person name="Fujita N."/>
            <person name="Sugita T."/>
            <person name="Iwasaki W."/>
            <person name="Tanaka N."/>
            <person name="Takashima M."/>
        </authorList>
    </citation>
    <scope>NUCLEOTIDE SEQUENCE</scope>
    <source>
        <strain evidence="1">HIS016</strain>
    </source>
</reference>
<evidence type="ECO:0008006" key="3">
    <source>
        <dbReference type="Google" id="ProtNLM"/>
    </source>
</evidence>
<evidence type="ECO:0000313" key="1">
    <source>
        <dbReference type="EMBL" id="GMK56327.1"/>
    </source>
</evidence>
<sequence>MLKTFAKQPVAQHSNVSYGLVSLGPGSAAEFKARNAFPSPSEAEPDRTAPPPVQAFDIAAVNLVLHHVDDIAPFMEGIKGVLKPGGVLVVTEFTVAEDGTDVVAKNRARKAEKDRNAAAEAAGTVNAPGHLHETFSLESIQKLLTRFGFTDVGAARGPILPVFGPDMDPVPGMYAYGLAP</sequence>
<name>A0AAD3TSZ9_9TREE</name>
<gene>
    <name evidence="1" type="ORF">CspeluHIS016_0301670</name>
</gene>
<keyword evidence="2" id="KW-1185">Reference proteome</keyword>
<dbReference type="Gene3D" id="3.40.50.150">
    <property type="entry name" value="Vaccinia Virus protein VP39"/>
    <property type="match status" value="1"/>
</dbReference>
<dbReference type="Proteomes" id="UP001222932">
    <property type="component" value="Unassembled WGS sequence"/>
</dbReference>